<organism evidence="1 2">
    <name type="scientific">Pristionchus pacificus</name>
    <name type="common">Parasitic nematode worm</name>
    <dbReference type="NCBI Taxonomy" id="54126"/>
    <lineage>
        <taxon>Eukaryota</taxon>
        <taxon>Metazoa</taxon>
        <taxon>Ecdysozoa</taxon>
        <taxon>Nematoda</taxon>
        <taxon>Chromadorea</taxon>
        <taxon>Rhabditida</taxon>
        <taxon>Rhabditina</taxon>
        <taxon>Diplogasteromorpha</taxon>
        <taxon>Diplogasteroidea</taxon>
        <taxon>Neodiplogasteridae</taxon>
        <taxon>Pristionchus</taxon>
    </lineage>
</organism>
<protein>
    <submittedName>
        <fullName evidence="1">Uncharacterized protein</fullName>
    </submittedName>
</protein>
<keyword evidence="2" id="KW-1185">Reference proteome</keyword>
<reference evidence="1" key="2">
    <citation type="submission" date="2022-06" db="UniProtKB">
        <authorList>
            <consortium name="EnsemblMetazoa"/>
        </authorList>
    </citation>
    <scope>IDENTIFICATION</scope>
    <source>
        <strain evidence="1">PS312</strain>
    </source>
</reference>
<proteinExistence type="predicted"/>
<gene>
    <name evidence="1" type="primary">WBGene00277474</name>
</gene>
<name>A0A2A6CTP1_PRIPA</name>
<evidence type="ECO:0000313" key="2">
    <source>
        <dbReference type="Proteomes" id="UP000005239"/>
    </source>
</evidence>
<accession>A0A8R1YS97</accession>
<sequence length="343" mass="39594">MRLFLLILHFCLVLVSRQHESELSAELKDGFPVGEMAASVTVDLFEDFSKANSPRLQFELHDDLKHNRKMFSHVHINNTKLTEMFRIWIPEGEKTLWWRFDLYKINASRYLPFLNGFDAINRTMVGVDNVTSVHISSYKKDKPNFPEVYVMLDMMGFIREPALLLIKQCFHCVMILNKLQINLRLPSKAPGGSITPYPEDVIAAMGAAAVESNKDKVTEFWELDNFSIGKKIKLSVLMQSAPADKLYKEWNLNMDKFYSTLVFVNKEKTWGFGICNKYKDHDDFPNKPEKKYDGKVQLQLFSDPHISNFDISYWPQGLYWEGSGMGAKAVCDRIEQIQLGLAQ</sequence>
<dbReference type="EnsemblMetazoa" id="PPA39105.1">
    <property type="protein sequence ID" value="PPA39105.1"/>
    <property type="gene ID" value="WBGene00277474"/>
</dbReference>
<evidence type="ECO:0000313" key="1">
    <source>
        <dbReference type="EnsemblMetazoa" id="PPA39105.1"/>
    </source>
</evidence>
<reference evidence="2" key="1">
    <citation type="journal article" date="2008" name="Nat. Genet.">
        <title>The Pristionchus pacificus genome provides a unique perspective on nematode lifestyle and parasitism.</title>
        <authorList>
            <person name="Dieterich C."/>
            <person name="Clifton S.W."/>
            <person name="Schuster L.N."/>
            <person name="Chinwalla A."/>
            <person name="Delehaunty K."/>
            <person name="Dinkelacker I."/>
            <person name="Fulton L."/>
            <person name="Fulton R."/>
            <person name="Godfrey J."/>
            <person name="Minx P."/>
            <person name="Mitreva M."/>
            <person name="Roeseler W."/>
            <person name="Tian H."/>
            <person name="Witte H."/>
            <person name="Yang S.P."/>
            <person name="Wilson R.K."/>
            <person name="Sommer R.J."/>
        </authorList>
    </citation>
    <scope>NUCLEOTIDE SEQUENCE [LARGE SCALE GENOMIC DNA]</scope>
    <source>
        <strain evidence="2">PS312</strain>
    </source>
</reference>
<accession>A0A2A6CTP1</accession>
<dbReference type="AlphaFoldDB" id="A0A2A6CTP1"/>
<dbReference type="Proteomes" id="UP000005239">
    <property type="component" value="Unassembled WGS sequence"/>
</dbReference>